<dbReference type="InterPro" id="IPR050565">
    <property type="entry name" value="LYPA1-2/EST-like"/>
</dbReference>
<dbReference type="GO" id="GO:0016787">
    <property type="term" value="F:hydrolase activity"/>
    <property type="evidence" value="ECO:0007669"/>
    <property type="project" value="UniProtKB-KW"/>
</dbReference>
<evidence type="ECO:0000313" key="5">
    <source>
        <dbReference type="Proteomes" id="UP000307000"/>
    </source>
</evidence>
<name>A0A5B7WRC8_9MICC</name>
<dbReference type="EMBL" id="CP034412">
    <property type="protein sequence ID" value="QCY46497.1"/>
    <property type="molecule type" value="Genomic_DNA"/>
</dbReference>
<keyword evidence="5" id="KW-1185">Reference proteome</keyword>
<evidence type="ECO:0000313" key="4">
    <source>
        <dbReference type="EMBL" id="QCY46497.1"/>
    </source>
</evidence>
<protein>
    <submittedName>
        <fullName evidence="4">Phospholipase</fullName>
    </submittedName>
</protein>
<dbReference type="AlphaFoldDB" id="A0A5B7WRC8"/>
<comment type="similarity">
    <text evidence="1">Belongs to the AB hydrolase superfamily. AB hydrolase 2 family.</text>
</comment>
<dbReference type="PANTHER" id="PTHR10655:SF17">
    <property type="entry name" value="LYSOPHOSPHOLIPASE-LIKE PROTEIN 1"/>
    <property type="match status" value="1"/>
</dbReference>
<dbReference type="InterPro" id="IPR003140">
    <property type="entry name" value="PLipase/COase/thioEstase"/>
</dbReference>
<dbReference type="KEGG" id="gcr:GcLGCM259_0738"/>
<accession>A0A5B7WRC8</accession>
<dbReference type="SUPFAM" id="SSF53474">
    <property type="entry name" value="alpha/beta-Hydrolases"/>
    <property type="match status" value="1"/>
</dbReference>
<proteinExistence type="inferred from homology"/>
<keyword evidence="2" id="KW-0378">Hydrolase</keyword>
<evidence type="ECO:0000256" key="1">
    <source>
        <dbReference type="ARBA" id="ARBA00006499"/>
    </source>
</evidence>
<sequence length="217" mass="23915">MDPMTSAPVALISRSETERAGTPLLVLLHGYGSNEQDLMGLLRLLPEEFTYLSVRAPLPAGPGYSWFPLNQDIDYSLDAVEASVQALWQFLAPQLQQHSSLSLLGFSQGMAMATSLARYRREAVTAVVGLSGFVVQAPDSQVFDDAKLKADPLPLFWGRDVADPVITPQKVEYTMGWVQQHAKLTHHTYPQIQHSVCAEELADVSAFLRAHVLQQAK</sequence>
<dbReference type="InterPro" id="IPR029058">
    <property type="entry name" value="AB_hydrolase_fold"/>
</dbReference>
<gene>
    <name evidence="4" type="ORF">GcLGCM259_0738</name>
</gene>
<evidence type="ECO:0000256" key="2">
    <source>
        <dbReference type="ARBA" id="ARBA00022801"/>
    </source>
</evidence>
<dbReference type="Proteomes" id="UP000307000">
    <property type="component" value="Chromosome"/>
</dbReference>
<dbReference type="Gene3D" id="3.40.50.1820">
    <property type="entry name" value="alpha/beta hydrolase"/>
    <property type="match status" value="1"/>
</dbReference>
<dbReference type="Pfam" id="PF02230">
    <property type="entry name" value="Abhydrolase_2"/>
    <property type="match status" value="1"/>
</dbReference>
<dbReference type="PANTHER" id="PTHR10655">
    <property type="entry name" value="LYSOPHOSPHOLIPASE-RELATED"/>
    <property type="match status" value="1"/>
</dbReference>
<reference evidence="4 5" key="1">
    <citation type="submission" date="2018-12" db="EMBL/GenBank/DDBJ databases">
        <title>Complete Genome Sequence of Glutamicibacter creatinolyticus strain LGCM259,isolated from an abscess of a 12-year-old mare in Italy.</title>
        <authorList>
            <person name="Santos R.G."/>
            <person name="Silva A.L."/>
            <person name="Seyffert N."/>
            <person name="Castro T.L.P."/>
            <person name="Attili A.R."/>
            <person name="Rifici C."/>
            <person name="Mazzullo G."/>
            <person name="Brenig B."/>
            <person name="Venanzi F."/>
            <person name="Azevedo V."/>
        </authorList>
    </citation>
    <scope>NUCLEOTIDE SEQUENCE [LARGE SCALE GENOMIC DNA]</scope>
    <source>
        <strain evidence="4 5">LGCM 259</strain>
    </source>
</reference>
<feature type="domain" description="Phospholipase/carboxylesterase/thioesterase" evidence="3">
    <location>
        <begin position="18"/>
        <end position="211"/>
    </location>
</feature>
<organism evidence="4 5">
    <name type="scientific">Glutamicibacter creatinolyticus</name>
    <dbReference type="NCBI Taxonomy" id="162496"/>
    <lineage>
        <taxon>Bacteria</taxon>
        <taxon>Bacillati</taxon>
        <taxon>Actinomycetota</taxon>
        <taxon>Actinomycetes</taxon>
        <taxon>Micrococcales</taxon>
        <taxon>Micrococcaceae</taxon>
        <taxon>Glutamicibacter</taxon>
    </lineage>
</organism>
<evidence type="ECO:0000259" key="3">
    <source>
        <dbReference type="Pfam" id="PF02230"/>
    </source>
</evidence>